<comment type="similarity">
    <text evidence="2">Belongs to the SusD family.</text>
</comment>
<evidence type="ECO:0000256" key="2">
    <source>
        <dbReference type="ARBA" id="ARBA00006275"/>
    </source>
</evidence>
<gene>
    <name evidence="9" type="ORF">N1F79_04280</name>
</gene>
<feature type="domain" description="SusD-like N-terminal" evidence="8">
    <location>
        <begin position="90"/>
        <end position="211"/>
    </location>
</feature>
<evidence type="ECO:0000256" key="3">
    <source>
        <dbReference type="ARBA" id="ARBA00022729"/>
    </source>
</evidence>
<dbReference type="Gene3D" id="1.25.40.390">
    <property type="match status" value="1"/>
</dbReference>
<evidence type="ECO:0000256" key="6">
    <source>
        <dbReference type="SAM" id="MobiDB-lite"/>
    </source>
</evidence>
<reference evidence="9 10" key="1">
    <citation type="submission" date="2022-09" db="EMBL/GenBank/DDBJ databases">
        <title>Genome sequencing of Flavivirga sp. MEBiC05379.</title>
        <authorList>
            <person name="Oh H.-M."/>
            <person name="Kwon K.K."/>
            <person name="Park M.J."/>
            <person name="Yang S.-H."/>
        </authorList>
    </citation>
    <scope>NUCLEOTIDE SEQUENCE [LARGE SCALE GENOMIC DNA]</scope>
    <source>
        <strain evidence="9 10">MEBiC05379</strain>
    </source>
</reference>
<organism evidence="9 10">
    <name type="scientific">Flavivirga spongiicola</name>
    <dbReference type="NCBI Taxonomy" id="421621"/>
    <lineage>
        <taxon>Bacteria</taxon>
        <taxon>Pseudomonadati</taxon>
        <taxon>Bacteroidota</taxon>
        <taxon>Flavobacteriia</taxon>
        <taxon>Flavobacteriales</taxon>
        <taxon>Flavobacteriaceae</taxon>
        <taxon>Flavivirga</taxon>
    </lineage>
</organism>
<evidence type="ECO:0000256" key="1">
    <source>
        <dbReference type="ARBA" id="ARBA00004442"/>
    </source>
</evidence>
<proteinExistence type="inferred from homology"/>
<dbReference type="Pfam" id="PF14322">
    <property type="entry name" value="SusD-like_3"/>
    <property type="match status" value="1"/>
</dbReference>
<keyword evidence="3" id="KW-0732">Signal</keyword>
<feature type="region of interest" description="Disordered" evidence="6">
    <location>
        <begin position="587"/>
        <end position="606"/>
    </location>
</feature>
<evidence type="ECO:0000313" key="10">
    <source>
        <dbReference type="Proteomes" id="UP001337305"/>
    </source>
</evidence>
<comment type="caution">
    <text evidence="9">The sequence shown here is derived from an EMBL/GenBank/DDBJ whole genome shotgun (WGS) entry which is preliminary data.</text>
</comment>
<evidence type="ECO:0000313" key="9">
    <source>
        <dbReference type="EMBL" id="MEF3832334.1"/>
    </source>
</evidence>
<dbReference type="RefSeq" id="WP_303304715.1">
    <property type="nucleotide sequence ID" value="NZ_JAODOP010000004.1"/>
</dbReference>
<sequence>MMNTKYKSILLMICIFIYASCDDVLDKENLSDAGPDLVWNDEVLANGFLSDIYSDNIDGWPTGAAGITDNDEGGGSLLYGELSPGSVGGNFISNSYEALRNIHILLENVGTGSISVEAQNLMRGQALFFRAKIYFELVNTFGGVPIILKVLDLNNDDLNIPRSKTSECIAQILTDLDEAITLLPDNYADQGADYGRITKGAAMAYKGRVLLHYASELFDPTQSAGRWQAAYDANKAALTYLEGQGKGLHPSYSGMWFDEGPGNPEAIMVTQYSVDAGHANDAGQRPWVVALGTGYYFNKGTIGLFDAYPMKDGKMINDPTSAYTYNSTAFWLNRDPRFTDTFSWNGDLWPLNTGSPTRTSDIQWSFQESRIESQGNGFITRSGLDTRKAVDGSIVDTEANSSPTDWMEIRFTEVLLNTIEAANEIGNTAEAYAALQDIRERAGVEAGGDGLYGLQVGMDVDQMRDAILLERRIELVFEGKRAQDLKRRRLYATVMNGNVRRGYVIKKTAAFDALEPANDNILDDRKILEGLVLSGTVDLNDPVDYNTYFTTTFRSIERLGSEIADGDTVNYLDHYYFRDIPQNDLDRNPALEQTEGWPNGTFNPLD</sequence>
<dbReference type="Proteomes" id="UP001337305">
    <property type="component" value="Unassembled WGS sequence"/>
</dbReference>
<comment type="subcellular location">
    <subcellularLocation>
        <location evidence="1">Cell outer membrane</location>
    </subcellularLocation>
</comment>
<name>A0ABU7XPD0_9FLAO</name>
<keyword evidence="4" id="KW-0472">Membrane</keyword>
<dbReference type="InterPro" id="IPR011990">
    <property type="entry name" value="TPR-like_helical_dom_sf"/>
</dbReference>
<dbReference type="SUPFAM" id="SSF48452">
    <property type="entry name" value="TPR-like"/>
    <property type="match status" value="1"/>
</dbReference>
<feature type="domain" description="RagB/SusD" evidence="7">
    <location>
        <begin position="264"/>
        <end position="597"/>
    </location>
</feature>
<dbReference type="InterPro" id="IPR012944">
    <property type="entry name" value="SusD_RagB_dom"/>
</dbReference>
<dbReference type="InterPro" id="IPR033985">
    <property type="entry name" value="SusD-like_N"/>
</dbReference>
<accession>A0ABU7XPD0</accession>
<evidence type="ECO:0000256" key="4">
    <source>
        <dbReference type="ARBA" id="ARBA00023136"/>
    </source>
</evidence>
<keyword evidence="10" id="KW-1185">Reference proteome</keyword>
<dbReference type="EMBL" id="JAODOP010000004">
    <property type="protein sequence ID" value="MEF3832334.1"/>
    <property type="molecule type" value="Genomic_DNA"/>
</dbReference>
<keyword evidence="5" id="KW-0998">Cell outer membrane</keyword>
<evidence type="ECO:0000259" key="8">
    <source>
        <dbReference type="Pfam" id="PF14322"/>
    </source>
</evidence>
<dbReference type="Pfam" id="PF07980">
    <property type="entry name" value="SusD_RagB"/>
    <property type="match status" value="1"/>
</dbReference>
<evidence type="ECO:0000256" key="5">
    <source>
        <dbReference type="ARBA" id="ARBA00023237"/>
    </source>
</evidence>
<protein>
    <submittedName>
        <fullName evidence="9">RagB/SusD family nutrient uptake outer membrane protein</fullName>
    </submittedName>
</protein>
<evidence type="ECO:0000259" key="7">
    <source>
        <dbReference type="Pfam" id="PF07980"/>
    </source>
</evidence>